<organism evidence="2 3">
    <name type="scientific">Campylobacter ureolyticus</name>
    <dbReference type="NCBI Taxonomy" id="827"/>
    <lineage>
        <taxon>Bacteria</taxon>
        <taxon>Pseudomonadati</taxon>
        <taxon>Campylobacterota</taxon>
        <taxon>Epsilonproteobacteria</taxon>
        <taxon>Campylobacterales</taxon>
        <taxon>Campylobacteraceae</taxon>
        <taxon>Campylobacter</taxon>
    </lineage>
</organism>
<protein>
    <recommendedName>
        <fullName evidence="1">DUF58 domain-containing protein</fullName>
    </recommendedName>
</protein>
<evidence type="ECO:0000313" key="3">
    <source>
        <dbReference type="Proteomes" id="UP000234639"/>
    </source>
</evidence>
<dbReference type="RefSeq" id="WP_101636491.1">
    <property type="nucleotide sequence ID" value="NZ_PKHU01000001.1"/>
</dbReference>
<evidence type="ECO:0000259" key="1">
    <source>
        <dbReference type="Pfam" id="PF01882"/>
    </source>
</evidence>
<proteinExistence type="predicted"/>
<dbReference type="Pfam" id="PF01882">
    <property type="entry name" value="DUF58"/>
    <property type="match status" value="1"/>
</dbReference>
<dbReference type="EMBL" id="PKHU01000001">
    <property type="protein sequence ID" value="PKZ30005.1"/>
    <property type="molecule type" value="Genomic_DNA"/>
</dbReference>
<dbReference type="Proteomes" id="UP000234639">
    <property type="component" value="Unassembled WGS sequence"/>
</dbReference>
<accession>A0A2I1NCC8</accession>
<gene>
    <name evidence="2" type="ORF">CYJ41_00770</name>
</gene>
<dbReference type="PANTHER" id="PTHR33608">
    <property type="entry name" value="BLL2464 PROTEIN"/>
    <property type="match status" value="1"/>
</dbReference>
<dbReference type="PANTHER" id="PTHR33608:SF6">
    <property type="entry name" value="BLL2464 PROTEIN"/>
    <property type="match status" value="1"/>
</dbReference>
<dbReference type="InterPro" id="IPR002881">
    <property type="entry name" value="DUF58"/>
</dbReference>
<dbReference type="AlphaFoldDB" id="A0A2I1NCC8"/>
<reference evidence="2 3" key="1">
    <citation type="submission" date="2017-12" db="EMBL/GenBank/DDBJ databases">
        <title>Phylogenetic diversity of female urinary microbiome.</title>
        <authorList>
            <person name="Thomas-White K."/>
            <person name="Wolfe A.J."/>
        </authorList>
    </citation>
    <scope>NUCLEOTIDE SEQUENCE [LARGE SCALE GENOMIC DNA]</scope>
    <source>
        <strain evidence="2 3">UMB0112</strain>
    </source>
</reference>
<evidence type="ECO:0000313" key="2">
    <source>
        <dbReference type="EMBL" id="PKZ30005.1"/>
    </source>
</evidence>
<comment type="caution">
    <text evidence="2">The sequence shown here is derived from an EMBL/GenBank/DDBJ whole genome shotgun (WGS) entry which is preliminary data.</text>
</comment>
<sequence>MNRAKEIFIKAKKNVFNSNFGLYESLIKGDGLDFREIKEYENEDLRRINYKASAKSGELKANVFNETKQMNVVVVLALSSSLKFGSSRLKLDLAAEIFALLSLAATMGKNLLFPVVFSNKPELFYEPVSDENEIYEITKDILNLNTFKKEIDFKKLSEFLNSVIKRKAAVFLISDFLEEIDLSEISYQNDVYAVVLRDFFEENLTTLNDFDLISPFDGDKFEANLDEISIKRYKKLLKTHDEKLKEHFLQNKVSFDKIYTNDEPLSKLIQIARR</sequence>
<name>A0A2I1NCC8_9BACT</name>
<feature type="domain" description="DUF58" evidence="1">
    <location>
        <begin position="39"/>
        <end position="241"/>
    </location>
</feature>